<proteinExistence type="predicted"/>
<feature type="region of interest" description="Disordered" evidence="1">
    <location>
        <begin position="200"/>
        <end position="222"/>
    </location>
</feature>
<dbReference type="AlphaFoldDB" id="A0A9W8P8S2"/>
<name>A0A9W8P8S2_9AGAR</name>
<feature type="region of interest" description="Disordered" evidence="1">
    <location>
        <begin position="134"/>
        <end position="153"/>
    </location>
</feature>
<keyword evidence="2" id="KW-0812">Transmembrane</keyword>
<gene>
    <name evidence="3" type="ORF">DFH05DRAFT_1520879</name>
</gene>
<evidence type="ECO:0000256" key="1">
    <source>
        <dbReference type="SAM" id="MobiDB-lite"/>
    </source>
</evidence>
<dbReference type="Proteomes" id="UP001142393">
    <property type="component" value="Unassembled WGS sequence"/>
</dbReference>
<evidence type="ECO:0000313" key="4">
    <source>
        <dbReference type="Proteomes" id="UP001142393"/>
    </source>
</evidence>
<evidence type="ECO:0000313" key="3">
    <source>
        <dbReference type="EMBL" id="KAJ3749266.1"/>
    </source>
</evidence>
<keyword evidence="4" id="KW-1185">Reference proteome</keyword>
<comment type="caution">
    <text evidence="3">The sequence shown here is derived from an EMBL/GenBank/DDBJ whole genome shotgun (WGS) entry which is preliminary data.</text>
</comment>
<reference evidence="3 4" key="1">
    <citation type="journal article" date="2023" name="Proc. Natl. Acad. Sci. U.S.A.">
        <title>A global phylogenomic analysis of the shiitake genus Lentinula.</title>
        <authorList>
            <person name="Sierra-Patev S."/>
            <person name="Min B."/>
            <person name="Naranjo-Ortiz M."/>
            <person name="Looney B."/>
            <person name="Konkel Z."/>
            <person name="Slot J.C."/>
            <person name="Sakamoto Y."/>
            <person name="Steenwyk J.L."/>
            <person name="Rokas A."/>
            <person name="Carro J."/>
            <person name="Camarero S."/>
            <person name="Ferreira P."/>
            <person name="Molpeceres G."/>
            <person name="Ruiz-Duenas F.J."/>
            <person name="Serrano A."/>
            <person name="Henrissat B."/>
            <person name="Drula E."/>
            <person name="Hughes K.W."/>
            <person name="Mata J.L."/>
            <person name="Ishikawa N.K."/>
            <person name="Vargas-Isla R."/>
            <person name="Ushijima S."/>
            <person name="Smith C.A."/>
            <person name="Donoghue J."/>
            <person name="Ahrendt S."/>
            <person name="Andreopoulos W."/>
            <person name="He G."/>
            <person name="LaButti K."/>
            <person name="Lipzen A."/>
            <person name="Ng V."/>
            <person name="Riley R."/>
            <person name="Sandor L."/>
            <person name="Barry K."/>
            <person name="Martinez A.T."/>
            <person name="Xiao Y."/>
            <person name="Gibbons J.G."/>
            <person name="Terashima K."/>
            <person name="Grigoriev I.V."/>
            <person name="Hibbett D."/>
        </authorList>
    </citation>
    <scope>NUCLEOTIDE SEQUENCE [LARGE SCALE GENOMIC DNA]</scope>
    <source>
        <strain evidence="3 4">TFB7810</strain>
    </source>
</reference>
<evidence type="ECO:0000256" key="2">
    <source>
        <dbReference type="SAM" id="Phobius"/>
    </source>
</evidence>
<protein>
    <recommendedName>
        <fullName evidence="5">Late embryogenesis abundant protein</fullName>
    </recommendedName>
</protein>
<organism evidence="3 4">
    <name type="scientific">Lentinula detonsa</name>
    <dbReference type="NCBI Taxonomy" id="2804962"/>
    <lineage>
        <taxon>Eukaryota</taxon>
        <taxon>Fungi</taxon>
        <taxon>Dikarya</taxon>
        <taxon>Basidiomycota</taxon>
        <taxon>Agaricomycotina</taxon>
        <taxon>Agaricomycetes</taxon>
        <taxon>Agaricomycetidae</taxon>
        <taxon>Agaricales</taxon>
        <taxon>Marasmiineae</taxon>
        <taxon>Omphalotaceae</taxon>
        <taxon>Lentinula</taxon>
    </lineage>
</organism>
<keyword evidence="2" id="KW-1133">Transmembrane helix</keyword>
<feature type="compositionally biased region" description="Polar residues" evidence="1">
    <location>
        <begin position="139"/>
        <end position="153"/>
    </location>
</feature>
<dbReference type="EMBL" id="JANVFU010000002">
    <property type="protein sequence ID" value="KAJ3749266.1"/>
    <property type="molecule type" value="Genomic_DNA"/>
</dbReference>
<evidence type="ECO:0008006" key="5">
    <source>
        <dbReference type="Google" id="ProtNLM"/>
    </source>
</evidence>
<feature type="transmembrane region" description="Helical" evidence="2">
    <location>
        <begin position="41"/>
        <end position="59"/>
    </location>
</feature>
<sequence>MFRSQAIRAAKISSARVPASTKAKRVRVYSTEAQKPKSNNGLLIGALVAAVGAGAYWYYSNPDEVARLETKAKKDEQEAVQKAREAGGAGKARIEDAYRMGRLKFDEAKASADKTIGEAEARAKQAANDAQAKFDEYKSSASKSLSNARDSTENLYNEARVSVDKKYGEAKSGVEEKKEQAQAGWFSWLGWGKNTAEDVKKSGAEKVADAAGDVQAKANKRT</sequence>
<accession>A0A9W8P8S2</accession>
<keyword evidence="2" id="KW-0472">Membrane</keyword>